<keyword evidence="1" id="KW-0732">Signal</keyword>
<dbReference type="Pfam" id="PF00578">
    <property type="entry name" value="AhpC-TSA"/>
    <property type="match status" value="1"/>
</dbReference>
<dbReference type="CDD" id="cd02966">
    <property type="entry name" value="TlpA_like_family"/>
    <property type="match status" value="1"/>
</dbReference>
<dbReference type="GO" id="GO:0016209">
    <property type="term" value="F:antioxidant activity"/>
    <property type="evidence" value="ECO:0007669"/>
    <property type="project" value="InterPro"/>
</dbReference>
<dbReference type="AlphaFoldDB" id="A0A6V8LTQ5"/>
<evidence type="ECO:0000313" key="4">
    <source>
        <dbReference type="Proteomes" id="UP000494245"/>
    </source>
</evidence>
<name>A0A6V8LTQ5_9BACT</name>
<reference evidence="3 4" key="1">
    <citation type="submission" date="2020-04" db="EMBL/GenBank/DDBJ databases">
        <authorList>
            <consortium name="Desulfovibrio sp. FSS-1 genome sequencing consortium"/>
            <person name="Shimoshige H."/>
            <person name="Kobayashi H."/>
            <person name="Maekawa T."/>
        </authorList>
    </citation>
    <scope>NUCLEOTIDE SEQUENCE [LARGE SCALE GENOMIC DNA]</scope>
    <source>
        <strain evidence="3 4">SIID29052-01</strain>
    </source>
</reference>
<dbReference type="InterPro" id="IPR013766">
    <property type="entry name" value="Thioredoxin_domain"/>
</dbReference>
<evidence type="ECO:0000313" key="3">
    <source>
        <dbReference type="EMBL" id="GFK93479.1"/>
    </source>
</evidence>
<sequence length="196" mass="20865">MTLRIHILMLLCCLLLHAPALAADASVSPSMKPLAEGQAFPDLAFKGPISDAEAKELGVAPGKPFAFKDIKAQAVILVVFSMYCPFCQRDAPELAKMHQIIKDRGLSGKVKLVGLGAGNSAFEVNVFREKFALRLPLIPDQDFSVYKALGQVGTPYYYVLARSGPGFTVVEGHLGCVSSAEAFLNQALAKAGIGGK</sequence>
<feature type="chain" id="PRO_5028818328" evidence="1">
    <location>
        <begin position="23"/>
        <end position="196"/>
    </location>
</feature>
<dbReference type="Gene3D" id="3.40.30.10">
    <property type="entry name" value="Glutaredoxin"/>
    <property type="match status" value="1"/>
</dbReference>
<dbReference type="Proteomes" id="UP000494245">
    <property type="component" value="Unassembled WGS sequence"/>
</dbReference>
<dbReference type="InterPro" id="IPR000866">
    <property type="entry name" value="AhpC/TSA"/>
</dbReference>
<gene>
    <name evidence="3" type="primary">resA_1</name>
    <name evidence="3" type="ORF">NNJEOMEG_01312</name>
</gene>
<feature type="signal peptide" evidence="1">
    <location>
        <begin position="1"/>
        <end position="22"/>
    </location>
</feature>
<evidence type="ECO:0000256" key="1">
    <source>
        <dbReference type="SAM" id="SignalP"/>
    </source>
</evidence>
<evidence type="ECO:0000259" key="2">
    <source>
        <dbReference type="PROSITE" id="PS51352"/>
    </source>
</evidence>
<accession>A0A6V8LTQ5</accession>
<proteinExistence type="predicted"/>
<dbReference type="InterPro" id="IPR036249">
    <property type="entry name" value="Thioredoxin-like_sf"/>
</dbReference>
<dbReference type="PROSITE" id="PS51352">
    <property type="entry name" value="THIOREDOXIN_2"/>
    <property type="match status" value="1"/>
</dbReference>
<comment type="caution">
    <text evidence="3">The sequence shown here is derived from an EMBL/GenBank/DDBJ whole genome shotgun (WGS) entry which is preliminary data.</text>
</comment>
<reference evidence="3 4" key="2">
    <citation type="submission" date="2020-05" db="EMBL/GenBank/DDBJ databases">
        <title>Draft genome sequence of Desulfovibrio sp. strainFSS-1.</title>
        <authorList>
            <person name="Shimoshige H."/>
            <person name="Kobayashi H."/>
            <person name="Maekawa T."/>
        </authorList>
    </citation>
    <scope>NUCLEOTIDE SEQUENCE [LARGE SCALE GENOMIC DNA]</scope>
    <source>
        <strain evidence="3 4">SIID29052-01</strain>
    </source>
</reference>
<dbReference type="GO" id="GO:0016491">
    <property type="term" value="F:oxidoreductase activity"/>
    <property type="evidence" value="ECO:0007669"/>
    <property type="project" value="InterPro"/>
</dbReference>
<dbReference type="EMBL" id="BLTE01000004">
    <property type="protein sequence ID" value="GFK93479.1"/>
    <property type="molecule type" value="Genomic_DNA"/>
</dbReference>
<dbReference type="SUPFAM" id="SSF52833">
    <property type="entry name" value="Thioredoxin-like"/>
    <property type="match status" value="1"/>
</dbReference>
<protein>
    <submittedName>
        <fullName evidence="3">Thiol-disulfide oxidoreductase ResA</fullName>
    </submittedName>
</protein>
<keyword evidence="4" id="KW-1185">Reference proteome</keyword>
<feature type="domain" description="Thioredoxin" evidence="2">
    <location>
        <begin position="34"/>
        <end position="189"/>
    </location>
</feature>
<organism evidence="3 4">
    <name type="scientific">Fundidesulfovibrio magnetotacticus</name>
    <dbReference type="NCBI Taxonomy" id="2730080"/>
    <lineage>
        <taxon>Bacteria</taxon>
        <taxon>Pseudomonadati</taxon>
        <taxon>Thermodesulfobacteriota</taxon>
        <taxon>Desulfovibrionia</taxon>
        <taxon>Desulfovibrionales</taxon>
        <taxon>Desulfovibrionaceae</taxon>
        <taxon>Fundidesulfovibrio</taxon>
    </lineage>
</organism>